<gene>
    <name evidence="1" type="ORF">METZ01_LOCUS138937</name>
</gene>
<reference evidence="1" key="1">
    <citation type="submission" date="2018-05" db="EMBL/GenBank/DDBJ databases">
        <authorList>
            <person name="Lanie J.A."/>
            <person name="Ng W.-L."/>
            <person name="Kazmierczak K.M."/>
            <person name="Andrzejewski T.M."/>
            <person name="Davidsen T.M."/>
            <person name="Wayne K.J."/>
            <person name="Tettelin H."/>
            <person name="Glass J.I."/>
            <person name="Rusch D."/>
            <person name="Podicherti R."/>
            <person name="Tsui H.-C.T."/>
            <person name="Winkler M.E."/>
        </authorList>
    </citation>
    <scope>NUCLEOTIDE SEQUENCE</scope>
</reference>
<feature type="non-terminal residue" evidence="1">
    <location>
        <position position="22"/>
    </location>
</feature>
<evidence type="ECO:0000313" key="1">
    <source>
        <dbReference type="EMBL" id="SVA86083.1"/>
    </source>
</evidence>
<name>A0A381ZBC3_9ZZZZ</name>
<sequence length="22" mass="2474">MNKSTFITFFKGFLIGVAEIIP</sequence>
<organism evidence="1">
    <name type="scientific">marine metagenome</name>
    <dbReference type="NCBI Taxonomy" id="408172"/>
    <lineage>
        <taxon>unclassified sequences</taxon>
        <taxon>metagenomes</taxon>
        <taxon>ecological metagenomes</taxon>
    </lineage>
</organism>
<dbReference type="EMBL" id="UINC01020515">
    <property type="protein sequence ID" value="SVA86083.1"/>
    <property type="molecule type" value="Genomic_DNA"/>
</dbReference>
<dbReference type="AlphaFoldDB" id="A0A381ZBC3"/>
<proteinExistence type="predicted"/>
<protein>
    <submittedName>
        <fullName evidence="1">Uncharacterized protein</fullName>
    </submittedName>
</protein>
<accession>A0A381ZBC3</accession>